<dbReference type="PANTHER" id="PTHR42693:SF53">
    <property type="entry name" value="ENDO-4-O-SULFATASE"/>
    <property type="match status" value="1"/>
</dbReference>
<feature type="region of interest" description="Disordered" evidence="3">
    <location>
        <begin position="535"/>
        <end position="568"/>
    </location>
</feature>
<keyword evidence="4" id="KW-0732">Signal</keyword>
<dbReference type="PANTHER" id="PTHR42693">
    <property type="entry name" value="ARYLSULFATASE FAMILY MEMBER"/>
    <property type="match status" value="1"/>
</dbReference>
<dbReference type="InterPro" id="IPR006311">
    <property type="entry name" value="TAT_signal"/>
</dbReference>
<keyword evidence="2" id="KW-0378">Hydrolase</keyword>
<dbReference type="KEGG" id="ssua:FPZ54_13650"/>
<evidence type="ECO:0000313" key="6">
    <source>
        <dbReference type="EMBL" id="QDX26946.1"/>
    </source>
</evidence>
<feature type="chain" id="PRO_5021915090" evidence="4">
    <location>
        <begin position="27"/>
        <end position="568"/>
    </location>
</feature>
<evidence type="ECO:0000313" key="7">
    <source>
        <dbReference type="Proteomes" id="UP000318055"/>
    </source>
</evidence>
<dbReference type="InterPro" id="IPR050738">
    <property type="entry name" value="Sulfatase"/>
</dbReference>
<organism evidence="6 7">
    <name type="scientific">Sphingomonas suaedae</name>
    <dbReference type="NCBI Taxonomy" id="2599297"/>
    <lineage>
        <taxon>Bacteria</taxon>
        <taxon>Pseudomonadati</taxon>
        <taxon>Pseudomonadota</taxon>
        <taxon>Alphaproteobacteria</taxon>
        <taxon>Sphingomonadales</taxon>
        <taxon>Sphingomonadaceae</taxon>
        <taxon>Sphingomonas</taxon>
    </lineage>
</organism>
<comment type="similarity">
    <text evidence="1">Belongs to the sulfatase family.</text>
</comment>
<evidence type="ECO:0000256" key="4">
    <source>
        <dbReference type="SAM" id="SignalP"/>
    </source>
</evidence>
<dbReference type="AlphaFoldDB" id="A0A518RHN1"/>
<dbReference type="PROSITE" id="PS51318">
    <property type="entry name" value="TAT"/>
    <property type="match status" value="1"/>
</dbReference>
<protein>
    <submittedName>
        <fullName evidence="6">Arylsulfatase</fullName>
    </submittedName>
</protein>
<dbReference type="InterPro" id="IPR017850">
    <property type="entry name" value="Alkaline_phosphatase_core_sf"/>
</dbReference>
<dbReference type="GO" id="GO:0004065">
    <property type="term" value="F:arylsulfatase activity"/>
    <property type="evidence" value="ECO:0007669"/>
    <property type="project" value="TreeGrafter"/>
</dbReference>
<evidence type="ECO:0000259" key="5">
    <source>
        <dbReference type="Pfam" id="PF00884"/>
    </source>
</evidence>
<sequence length="568" mass="62946">MVARRNFMRTIAVALAGSMLSSMAGAAPMPQAPGKDRPNIVVILVDDMGFSDFSSYGGEIPTPNIDALADNGLRFTQFYNNARCSPTRAALLTGLNPHQAGMGYLSGKVEPESRGTFGRLHERSVTIAQLLRGSGYMTAMTGKWHLGNRPGTTAATRGFDRSLSAVAGGIYFPDQTFGTRGGRRFLLRDGERIELNDPSLGKDWYGTDLWTDEGIRYIDEAREEKKPFFLYLAHVAPHFPLMAPQADIERFVGNYREGWTKLRAARFKRQQEMGLIGPNTGLGEVPEAADDWDALSEADKTRFDRMMAVYAATISRVDQSVGRLTAHLKATGQFDNTLILIMSDNGGNAESGPRGRTGAAPWGGPSSDTWAGMNWAVLQNTPFRSFKHFTHEGGIATPLIAHWPAGIAANLRGRLERTPAHVIDIMPTLLELTGTRYPETFAGHAILPYEGTTLAPLLRGNPAKRDKPIFWAHEGNNAVRDGQWKAVKRLGYSWQLFDMSADRTERNDLAKEQPARLAAMSSTWDQWAERTYVDPWTDEPRRTDWGAPIGGGAQAEDRPRRPRRRRRN</sequence>
<dbReference type="EMBL" id="CP042239">
    <property type="protein sequence ID" value="QDX26946.1"/>
    <property type="molecule type" value="Genomic_DNA"/>
</dbReference>
<feature type="domain" description="Sulfatase N-terminal" evidence="5">
    <location>
        <begin position="38"/>
        <end position="434"/>
    </location>
</feature>
<dbReference type="Proteomes" id="UP000318055">
    <property type="component" value="Chromosome"/>
</dbReference>
<accession>A0A518RHN1</accession>
<evidence type="ECO:0000256" key="3">
    <source>
        <dbReference type="SAM" id="MobiDB-lite"/>
    </source>
</evidence>
<gene>
    <name evidence="6" type="ORF">FPZ54_13650</name>
</gene>
<feature type="signal peptide" evidence="4">
    <location>
        <begin position="1"/>
        <end position="26"/>
    </location>
</feature>
<dbReference type="CDD" id="cd16025">
    <property type="entry name" value="PAS_like"/>
    <property type="match status" value="1"/>
</dbReference>
<evidence type="ECO:0000256" key="2">
    <source>
        <dbReference type="ARBA" id="ARBA00022801"/>
    </source>
</evidence>
<dbReference type="RefSeq" id="WP_145848055.1">
    <property type="nucleotide sequence ID" value="NZ_CP042239.1"/>
</dbReference>
<dbReference type="Gene3D" id="3.40.720.10">
    <property type="entry name" value="Alkaline Phosphatase, subunit A"/>
    <property type="match status" value="1"/>
</dbReference>
<reference evidence="6 7" key="1">
    <citation type="submission" date="2019-07" db="EMBL/GenBank/DDBJ databases">
        <title>Sphingomonas alkalisoli sp. nov., isolated from rhizosphere soil of Suaedae salsa.</title>
        <authorList>
            <person name="Zhang H."/>
            <person name="Xu L."/>
            <person name="Zhang J.-X."/>
            <person name="Sun J.-Q."/>
        </authorList>
    </citation>
    <scope>NUCLEOTIDE SEQUENCE [LARGE SCALE GENOMIC DNA]</scope>
    <source>
        <strain evidence="6 7">XS-10</strain>
    </source>
</reference>
<feature type="compositionally biased region" description="Basic and acidic residues" evidence="3">
    <location>
        <begin position="535"/>
        <end position="544"/>
    </location>
</feature>
<dbReference type="SUPFAM" id="SSF53649">
    <property type="entry name" value="Alkaline phosphatase-like"/>
    <property type="match status" value="1"/>
</dbReference>
<evidence type="ECO:0000256" key="1">
    <source>
        <dbReference type="ARBA" id="ARBA00008779"/>
    </source>
</evidence>
<dbReference type="Pfam" id="PF00884">
    <property type="entry name" value="Sulfatase"/>
    <property type="match status" value="1"/>
</dbReference>
<name>A0A518RHN1_9SPHN</name>
<dbReference type="Gene3D" id="3.30.1120.10">
    <property type="match status" value="1"/>
</dbReference>
<dbReference type="InterPro" id="IPR000917">
    <property type="entry name" value="Sulfatase_N"/>
</dbReference>
<proteinExistence type="inferred from homology"/>
<keyword evidence="7" id="KW-1185">Reference proteome</keyword>
<dbReference type="OrthoDB" id="9803751at2"/>